<comment type="caution">
    <text evidence="2">The sequence shown here is derived from an EMBL/GenBank/DDBJ whole genome shotgun (WGS) entry which is preliminary data.</text>
</comment>
<evidence type="ECO:0000313" key="2">
    <source>
        <dbReference type="EMBL" id="EJK44254.1"/>
    </source>
</evidence>
<feature type="compositionally biased region" description="Polar residues" evidence="1">
    <location>
        <begin position="209"/>
        <end position="218"/>
    </location>
</feature>
<feature type="region of interest" description="Disordered" evidence="1">
    <location>
        <begin position="161"/>
        <end position="259"/>
    </location>
</feature>
<proteinExistence type="predicted"/>
<evidence type="ECO:0000256" key="1">
    <source>
        <dbReference type="SAM" id="MobiDB-lite"/>
    </source>
</evidence>
<feature type="compositionally biased region" description="Basic and acidic residues" evidence="1">
    <location>
        <begin position="356"/>
        <end position="368"/>
    </location>
</feature>
<evidence type="ECO:0000313" key="3">
    <source>
        <dbReference type="Proteomes" id="UP000266841"/>
    </source>
</evidence>
<name>K0R0I3_THAOC</name>
<dbReference type="eggNOG" id="ENOG502RVT5">
    <property type="taxonomic scope" value="Eukaryota"/>
</dbReference>
<gene>
    <name evidence="2" type="ORF">THAOC_37227</name>
</gene>
<dbReference type="AlphaFoldDB" id="K0R0I3"/>
<reference evidence="2 3" key="1">
    <citation type="journal article" date="2012" name="Genome Biol.">
        <title>Genome and low-iron response of an oceanic diatom adapted to chronic iron limitation.</title>
        <authorList>
            <person name="Lommer M."/>
            <person name="Specht M."/>
            <person name="Roy A.S."/>
            <person name="Kraemer L."/>
            <person name="Andreson R."/>
            <person name="Gutowska M.A."/>
            <person name="Wolf J."/>
            <person name="Bergner S.V."/>
            <person name="Schilhabel M.B."/>
            <person name="Klostermeier U.C."/>
            <person name="Beiko R.G."/>
            <person name="Rosenstiel P."/>
            <person name="Hippler M."/>
            <person name="Laroche J."/>
        </authorList>
    </citation>
    <scope>NUCLEOTIDE SEQUENCE [LARGE SCALE GENOMIC DNA]</scope>
    <source>
        <strain evidence="2 3">CCMP1005</strain>
    </source>
</reference>
<keyword evidence="3" id="KW-1185">Reference proteome</keyword>
<accession>K0R0I3</accession>
<protein>
    <submittedName>
        <fullName evidence="2">Uncharacterized protein</fullName>
    </submittedName>
</protein>
<dbReference type="EMBL" id="AGNL01049973">
    <property type="protein sequence ID" value="EJK44254.1"/>
    <property type="molecule type" value="Genomic_DNA"/>
</dbReference>
<organism evidence="2 3">
    <name type="scientific">Thalassiosira oceanica</name>
    <name type="common">Marine diatom</name>
    <dbReference type="NCBI Taxonomy" id="159749"/>
    <lineage>
        <taxon>Eukaryota</taxon>
        <taxon>Sar</taxon>
        <taxon>Stramenopiles</taxon>
        <taxon>Ochrophyta</taxon>
        <taxon>Bacillariophyta</taxon>
        <taxon>Coscinodiscophyceae</taxon>
        <taxon>Thalassiosirophycidae</taxon>
        <taxon>Thalassiosirales</taxon>
        <taxon>Thalassiosiraceae</taxon>
        <taxon>Thalassiosira</taxon>
    </lineage>
</organism>
<sequence>MVDESFSCRRTAGRTQNTPISAKWDSVIGPRCIDQRDEDVLTPGQMSSDSSVDSSSSIPEVISLSWSSMTAASSTVLDDDEFGLSSSLSSSTQSFARLHTTQKPAKGFTSPTTTAISPRSTRNIFGAYWDSPSNQTSTLSQEDDELLRRFKLPPSRYPFKLPLGNLSGADESDQHRCPVVDHKPQHESDGGDESDSRPTRRLSIDDSDVTYTAPANQSLRRRRRQILPKPPAYTAMSSSLAMPRHSVPEHEVSDSSAPQRLWNSTSALLKPKGCLRPSRYSSSSELLGQSVSASIPASTDSRALLRSASVDCSGIVPTLSGRRRLHLSQRNNGCYDLAATATASSESKCRSPPKHVRQDATKDPELGARHRSASCDLPRPLREGMAKSVSFYSQVDVYEFHLPTERTSDEGWLKYFF</sequence>
<feature type="region of interest" description="Disordered" evidence="1">
    <location>
        <begin position="345"/>
        <end position="372"/>
    </location>
</feature>
<feature type="compositionally biased region" description="Basic and acidic residues" evidence="1">
    <location>
        <begin position="172"/>
        <end position="204"/>
    </location>
</feature>
<dbReference type="Proteomes" id="UP000266841">
    <property type="component" value="Unassembled WGS sequence"/>
</dbReference>
<dbReference type="OMA" id="NIFGAYW"/>